<organism evidence="2 3">
    <name type="scientific">Stenotrophomonas maltophilia</name>
    <name type="common">Pseudomonas maltophilia</name>
    <name type="synonym">Xanthomonas maltophilia</name>
    <dbReference type="NCBI Taxonomy" id="40324"/>
    <lineage>
        <taxon>Bacteria</taxon>
        <taxon>Pseudomonadati</taxon>
        <taxon>Pseudomonadota</taxon>
        <taxon>Gammaproteobacteria</taxon>
        <taxon>Lysobacterales</taxon>
        <taxon>Lysobacteraceae</taxon>
        <taxon>Stenotrophomonas</taxon>
        <taxon>Stenotrophomonas maltophilia group</taxon>
    </lineage>
</organism>
<dbReference type="PROSITE" id="PS51257">
    <property type="entry name" value="PROKAR_LIPOPROTEIN"/>
    <property type="match status" value="1"/>
</dbReference>
<evidence type="ECO:0000256" key="1">
    <source>
        <dbReference type="SAM" id="SignalP"/>
    </source>
</evidence>
<evidence type="ECO:0008006" key="4">
    <source>
        <dbReference type="Google" id="ProtNLM"/>
    </source>
</evidence>
<dbReference type="EMBL" id="JADUOV010000020">
    <property type="protein sequence ID" value="MBH1792176.1"/>
    <property type="molecule type" value="Genomic_DNA"/>
</dbReference>
<protein>
    <recommendedName>
        <fullName evidence="4">Lipoprotein</fullName>
    </recommendedName>
</protein>
<reference evidence="2" key="1">
    <citation type="submission" date="2020-11" db="EMBL/GenBank/DDBJ databases">
        <title>Enhanced detection system for hospital associated transmission using whole genome sequencing surveillance.</title>
        <authorList>
            <person name="Harrison L.H."/>
            <person name="Van Tyne D."/>
            <person name="Marsh J.W."/>
            <person name="Griffith M.P."/>
            <person name="Snyder D.J."/>
            <person name="Cooper V.S."/>
            <person name="Mustapha M."/>
        </authorList>
    </citation>
    <scope>NUCLEOTIDE SEQUENCE</scope>
    <source>
        <strain evidence="2">STEN00053</strain>
    </source>
</reference>
<sequence>MKIVRTVLISAIAALGLAACGSNRPSVEEAQAAIGATFTQVSSGSMTVTGYRDFKLSDCRDAAPADGVVCDLAGEVVLNISGTELVRPIIEPVRFSKANGIWTAHRP</sequence>
<evidence type="ECO:0000313" key="2">
    <source>
        <dbReference type="EMBL" id="MBH1792176.1"/>
    </source>
</evidence>
<feature type="chain" id="PRO_5041320320" description="Lipoprotein" evidence="1">
    <location>
        <begin position="19"/>
        <end position="107"/>
    </location>
</feature>
<name>A0AA40YGP9_STEMA</name>
<proteinExistence type="predicted"/>
<evidence type="ECO:0000313" key="3">
    <source>
        <dbReference type="Proteomes" id="UP000634179"/>
    </source>
</evidence>
<gene>
    <name evidence="2" type="ORF">I5V89_20170</name>
</gene>
<accession>A0AA40YGP9</accession>
<dbReference type="Proteomes" id="UP000634179">
    <property type="component" value="Unassembled WGS sequence"/>
</dbReference>
<dbReference type="AlphaFoldDB" id="A0AA40YGP9"/>
<keyword evidence="1" id="KW-0732">Signal</keyword>
<feature type="signal peptide" evidence="1">
    <location>
        <begin position="1"/>
        <end position="18"/>
    </location>
</feature>
<dbReference type="RefSeq" id="WP_049405638.1">
    <property type="nucleotide sequence ID" value="NZ_JANKBX010000005.1"/>
</dbReference>
<comment type="caution">
    <text evidence="2">The sequence shown here is derived from an EMBL/GenBank/DDBJ whole genome shotgun (WGS) entry which is preliminary data.</text>
</comment>